<dbReference type="InterPro" id="IPR051393">
    <property type="entry name" value="ABC_transporter_permease"/>
</dbReference>
<dbReference type="OrthoDB" id="9804439at2"/>
<gene>
    <name evidence="10" type="ORF">UG56_010265</name>
</gene>
<dbReference type="Proteomes" id="UP000033772">
    <property type="component" value="Unassembled WGS sequence"/>
</dbReference>
<reference evidence="10" key="1">
    <citation type="submission" date="2016-10" db="EMBL/GenBank/DDBJ databases">
        <title>Draft Genome Sequence of Nocardioides luteus Strain BAFB, an Alkane-Degrading Bacterium Isolated from JP-7 Polluted Soil.</title>
        <authorList>
            <person name="Brown L."/>
            <person name="Ruiz O.N."/>
            <person name="Gunasekera T."/>
        </authorList>
    </citation>
    <scope>NUCLEOTIDE SEQUENCE [LARGE SCALE GENOMIC DNA]</scope>
    <source>
        <strain evidence="10">BAFB</strain>
    </source>
</reference>
<proteinExistence type="inferred from homology"/>
<keyword evidence="3" id="KW-1003">Cell membrane</keyword>
<protein>
    <submittedName>
        <fullName evidence="10">Sugar ABC transporter permease</fullName>
    </submittedName>
</protein>
<evidence type="ECO:0000313" key="10">
    <source>
        <dbReference type="EMBL" id="OIJ26881.1"/>
    </source>
</evidence>
<dbReference type="Gene3D" id="1.10.3720.10">
    <property type="entry name" value="MetI-like"/>
    <property type="match status" value="1"/>
</dbReference>
<keyword evidence="5 7" id="KW-1133">Transmembrane helix</keyword>
<comment type="similarity">
    <text evidence="7">Belongs to the binding-protein-dependent transport system permease family.</text>
</comment>
<dbReference type="GO" id="GO:0005886">
    <property type="term" value="C:plasma membrane"/>
    <property type="evidence" value="ECO:0007669"/>
    <property type="project" value="UniProtKB-SubCell"/>
</dbReference>
<dbReference type="InterPro" id="IPR035906">
    <property type="entry name" value="MetI-like_sf"/>
</dbReference>
<feature type="domain" description="ABC transmembrane type-1" evidence="9">
    <location>
        <begin position="98"/>
        <end position="323"/>
    </location>
</feature>
<evidence type="ECO:0000256" key="1">
    <source>
        <dbReference type="ARBA" id="ARBA00004651"/>
    </source>
</evidence>
<evidence type="ECO:0000256" key="5">
    <source>
        <dbReference type="ARBA" id="ARBA00022989"/>
    </source>
</evidence>
<sequence>MPDPSTTMAVTAGGPTEENPWGAAPGRRRRKLTLDRALFMTVFLGLPVAVFVIFVVVPIGQALFYSLTDWTGFSPVMNFVGLDNYAKLLHDETFLKALRNNVLLTIVVPLVTLVAALAIAVVVTTAGPSTGQVRGLNGSAFYRVVSFFPYAVPAVVIGLLWAQVYDPAAGLLNGMLTGIGLDGFKDYAWLGEVRAAMPASMFVMIWANIGFYTVLFVAAIKGVPAEIYEAARIDGAGRFRTAISITLPSIRDNVQTAYIYLGILTLDAFVFMAALNPGGGPANSTLTMSQHLLNIAFKKSQFGYATAMGVVLALVTLLFAALVFAVFHFAGGRDKKGDVRR</sequence>
<evidence type="ECO:0000256" key="4">
    <source>
        <dbReference type="ARBA" id="ARBA00022692"/>
    </source>
</evidence>
<dbReference type="GO" id="GO:0055085">
    <property type="term" value="P:transmembrane transport"/>
    <property type="evidence" value="ECO:0007669"/>
    <property type="project" value="InterPro"/>
</dbReference>
<feature type="transmembrane region" description="Helical" evidence="7">
    <location>
        <begin position="257"/>
        <end position="275"/>
    </location>
</feature>
<comment type="caution">
    <text evidence="10">The sequence shown here is derived from an EMBL/GenBank/DDBJ whole genome shotgun (WGS) entry which is preliminary data.</text>
</comment>
<keyword evidence="11" id="KW-1185">Reference proteome</keyword>
<feature type="transmembrane region" description="Helical" evidence="7">
    <location>
        <begin position="199"/>
        <end position="220"/>
    </location>
</feature>
<feature type="region of interest" description="Disordered" evidence="8">
    <location>
        <begin position="1"/>
        <end position="24"/>
    </location>
</feature>
<evidence type="ECO:0000256" key="6">
    <source>
        <dbReference type="ARBA" id="ARBA00023136"/>
    </source>
</evidence>
<dbReference type="STRING" id="1844.UG56_010265"/>
<organism evidence="10 11">
    <name type="scientific">Nocardioides luteus</name>
    <dbReference type="NCBI Taxonomy" id="1844"/>
    <lineage>
        <taxon>Bacteria</taxon>
        <taxon>Bacillati</taxon>
        <taxon>Actinomycetota</taxon>
        <taxon>Actinomycetes</taxon>
        <taxon>Propionibacteriales</taxon>
        <taxon>Nocardioidaceae</taxon>
        <taxon>Nocardioides</taxon>
    </lineage>
</organism>
<evidence type="ECO:0000256" key="8">
    <source>
        <dbReference type="SAM" id="MobiDB-lite"/>
    </source>
</evidence>
<keyword evidence="2 7" id="KW-0813">Transport</keyword>
<dbReference type="InterPro" id="IPR000515">
    <property type="entry name" value="MetI-like"/>
</dbReference>
<evidence type="ECO:0000259" key="9">
    <source>
        <dbReference type="PROSITE" id="PS50928"/>
    </source>
</evidence>
<evidence type="ECO:0000256" key="7">
    <source>
        <dbReference type="RuleBase" id="RU363032"/>
    </source>
</evidence>
<dbReference type="AlphaFoldDB" id="A0A1J4N8R1"/>
<comment type="subcellular location">
    <subcellularLocation>
        <location evidence="1 7">Cell membrane</location>
        <topology evidence="1 7">Multi-pass membrane protein</topology>
    </subcellularLocation>
</comment>
<feature type="transmembrane region" description="Helical" evidence="7">
    <location>
        <begin position="302"/>
        <end position="331"/>
    </location>
</feature>
<dbReference type="PANTHER" id="PTHR30193:SF41">
    <property type="entry name" value="DIACETYLCHITOBIOSE UPTAKE SYSTEM PERMEASE PROTEIN NGCF"/>
    <property type="match status" value="1"/>
</dbReference>
<accession>A0A1J4N8R1</accession>
<dbReference type="SUPFAM" id="SSF161098">
    <property type="entry name" value="MetI-like"/>
    <property type="match status" value="1"/>
</dbReference>
<dbReference type="EMBL" id="JZDQ02000012">
    <property type="protein sequence ID" value="OIJ26881.1"/>
    <property type="molecule type" value="Genomic_DNA"/>
</dbReference>
<evidence type="ECO:0000256" key="2">
    <source>
        <dbReference type="ARBA" id="ARBA00022448"/>
    </source>
</evidence>
<evidence type="ECO:0000313" key="11">
    <source>
        <dbReference type="Proteomes" id="UP000033772"/>
    </source>
</evidence>
<name>A0A1J4N8R1_9ACTN</name>
<dbReference type="Pfam" id="PF00528">
    <property type="entry name" value="BPD_transp_1"/>
    <property type="match status" value="1"/>
</dbReference>
<keyword evidence="4 7" id="KW-0812">Transmembrane</keyword>
<evidence type="ECO:0000256" key="3">
    <source>
        <dbReference type="ARBA" id="ARBA00022475"/>
    </source>
</evidence>
<dbReference type="CDD" id="cd06261">
    <property type="entry name" value="TM_PBP2"/>
    <property type="match status" value="1"/>
</dbReference>
<dbReference type="PANTHER" id="PTHR30193">
    <property type="entry name" value="ABC TRANSPORTER PERMEASE PROTEIN"/>
    <property type="match status" value="1"/>
</dbReference>
<feature type="transmembrane region" description="Helical" evidence="7">
    <location>
        <begin position="37"/>
        <end position="64"/>
    </location>
</feature>
<keyword evidence="6 7" id="KW-0472">Membrane</keyword>
<dbReference type="PROSITE" id="PS50928">
    <property type="entry name" value="ABC_TM1"/>
    <property type="match status" value="1"/>
</dbReference>
<feature type="transmembrane region" description="Helical" evidence="7">
    <location>
        <begin position="140"/>
        <end position="162"/>
    </location>
</feature>
<feature type="transmembrane region" description="Helical" evidence="7">
    <location>
        <begin position="102"/>
        <end position="128"/>
    </location>
</feature>
<dbReference type="RefSeq" id="WP_052693717.1">
    <property type="nucleotide sequence ID" value="NZ_JZDQ02000012.1"/>
</dbReference>